<dbReference type="EMBL" id="JACGWN010000001">
    <property type="protein sequence ID" value="KAL0463619.1"/>
    <property type="molecule type" value="Genomic_DNA"/>
</dbReference>
<accession>A0AAW2YDA5</accession>
<comment type="caution">
    <text evidence="2">The sequence shown here is derived from an EMBL/GenBank/DDBJ whole genome shotgun (WGS) entry which is preliminary data.</text>
</comment>
<protein>
    <submittedName>
        <fullName evidence="2">Uncharacterized protein</fullName>
    </submittedName>
</protein>
<reference evidence="2" key="1">
    <citation type="submission" date="2020-06" db="EMBL/GenBank/DDBJ databases">
        <authorList>
            <person name="Li T."/>
            <person name="Hu X."/>
            <person name="Zhang T."/>
            <person name="Song X."/>
            <person name="Zhang H."/>
            <person name="Dai N."/>
            <person name="Sheng W."/>
            <person name="Hou X."/>
            <person name="Wei L."/>
        </authorList>
    </citation>
    <scope>NUCLEOTIDE SEQUENCE</scope>
    <source>
        <strain evidence="2">KEN1</strain>
        <tissue evidence="2">Leaf</tissue>
    </source>
</reference>
<gene>
    <name evidence="2" type="ORF">Slati_0249500</name>
</gene>
<dbReference type="AlphaFoldDB" id="A0AAW2YDA5"/>
<organism evidence="2">
    <name type="scientific">Sesamum latifolium</name>
    <dbReference type="NCBI Taxonomy" id="2727402"/>
    <lineage>
        <taxon>Eukaryota</taxon>
        <taxon>Viridiplantae</taxon>
        <taxon>Streptophyta</taxon>
        <taxon>Embryophyta</taxon>
        <taxon>Tracheophyta</taxon>
        <taxon>Spermatophyta</taxon>
        <taxon>Magnoliopsida</taxon>
        <taxon>eudicotyledons</taxon>
        <taxon>Gunneridae</taxon>
        <taxon>Pentapetalae</taxon>
        <taxon>asterids</taxon>
        <taxon>lamiids</taxon>
        <taxon>Lamiales</taxon>
        <taxon>Pedaliaceae</taxon>
        <taxon>Sesamum</taxon>
    </lineage>
</organism>
<name>A0AAW2YDA5_9LAMI</name>
<evidence type="ECO:0000313" key="2">
    <source>
        <dbReference type="EMBL" id="KAL0463619.1"/>
    </source>
</evidence>
<evidence type="ECO:0000256" key="1">
    <source>
        <dbReference type="SAM" id="MobiDB-lite"/>
    </source>
</evidence>
<reference evidence="2" key="2">
    <citation type="journal article" date="2024" name="Plant">
        <title>Genomic evolution and insights into agronomic trait innovations of Sesamum species.</title>
        <authorList>
            <person name="Miao H."/>
            <person name="Wang L."/>
            <person name="Qu L."/>
            <person name="Liu H."/>
            <person name="Sun Y."/>
            <person name="Le M."/>
            <person name="Wang Q."/>
            <person name="Wei S."/>
            <person name="Zheng Y."/>
            <person name="Lin W."/>
            <person name="Duan Y."/>
            <person name="Cao H."/>
            <person name="Xiong S."/>
            <person name="Wang X."/>
            <person name="Wei L."/>
            <person name="Li C."/>
            <person name="Ma Q."/>
            <person name="Ju M."/>
            <person name="Zhao R."/>
            <person name="Li G."/>
            <person name="Mu C."/>
            <person name="Tian Q."/>
            <person name="Mei H."/>
            <person name="Zhang T."/>
            <person name="Gao T."/>
            <person name="Zhang H."/>
        </authorList>
    </citation>
    <scope>NUCLEOTIDE SEQUENCE</scope>
    <source>
        <strain evidence="2">KEN1</strain>
    </source>
</reference>
<feature type="compositionally biased region" description="Basic and acidic residues" evidence="1">
    <location>
        <begin position="18"/>
        <end position="33"/>
    </location>
</feature>
<sequence>MIEESAPWVLDWEASTSRGERQGAGRSMRKNDEAEMATANALSAPVASLGEGKGNRRMVQ</sequence>
<feature type="region of interest" description="Disordered" evidence="1">
    <location>
        <begin position="1"/>
        <end position="60"/>
    </location>
</feature>
<proteinExistence type="predicted"/>